<feature type="signal peptide" evidence="2">
    <location>
        <begin position="1"/>
        <end position="20"/>
    </location>
</feature>
<keyword evidence="4" id="KW-1185">Reference proteome</keyword>
<gene>
    <name evidence="3" type="ORF">O0S08_17955</name>
</gene>
<feature type="chain" id="PRO_5047273451" evidence="2">
    <location>
        <begin position="21"/>
        <end position="597"/>
    </location>
</feature>
<evidence type="ECO:0000313" key="3">
    <source>
        <dbReference type="EMBL" id="WAS98029.1"/>
    </source>
</evidence>
<reference evidence="3" key="1">
    <citation type="submission" date="2022-11" db="EMBL/GenBank/DDBJ databases">
        <title>Minimal conservation of predation-associated metabolite biosynthetic gene clusters underscores biosynthetic potential of Myxococcota including descriptions for ten novel species: Archangium lansinium sp. nov., Myxococcus landrumus sp. nov., Nannocystis bai.</title>
        <authorList>
            <person name="Ahearne A."/>
            <person name="Stevens C."/>
            <person name="Dowd S."/>
        </authorList>
    </citation>
    <scope>NUCLEOTIDE SEQUENCE</scope>
    <source>
        <strain evidence="3">Fl3</strain>
    </source>
</reference>
<sequence length="597" mass="62530">MHAYSWLYFARNLGLGAAIAAASGCTERDPGEETDSAGTTDGPATDGSMTEGPTTSPPTTSLPTTTDPTTTDPTGDPPPDPTDGPEEPAPVVPIALGSDADILFVIDNSLSMATRQAKLAAAMPAFVDALAGLRYRIGITTTDSGNLRCNAQDTGPERGELVLTSCLERVAAGEFEVPGILEDVSEACTAACALGDADLPIKPTATHLSEGELTPRKWVEVAGGVNNLPDGVSPAQALQCFMPQGVTGCGFESHLESMFMALKRTEDAGSPSNFGFMRPLASLSVVLFSDETDCSPVSAFDEIFTTNKVFWEDPDAPAPTSALCWNAGVRCEGAGPQFAGCFSENHDVGGVPGAADDAAVLQPLSRYVGFLQGIEDLKRQSDPKSEVRVMMIAGVPQGYETHDAEIVYEEAPDPQVQNDFGIGFGCLDTDSLGGVPPVREREVAEAFAVGDERDIFSICADDYSAALATIAARISDQIRPACMPLCVADSDPNSSVVEPNCSVFEVDSANQTRIELPKCEEVDGNWVVPAGATRCVVHLIDKGGETPSKIDDMSPECVAQGLNLQFLLVSSTAIGSELNFEATCALSTNPAVDCPAL</sequence>
<feature type="compositionally biased region" description="Low complexity" evidence="1">
    <location>
        <begin position="50"/>
        <end position="74"/>
    </location>
</feature>
<evidence type="ECO:0000256" key="1">
    <source>
        <dbReference type="SAM" id="MobiDB-lite"/>
    </source>
</evidence>
<dbReference type="RefSeq" id="WP_269040395.1">
    <property type="nucleotide sequence ID" value="NZ_CP114040.1"/>
</dbReference>
<feature type="compositionally biased region" description="Pro residues" evidence="1">
    <location>
        <begin position="75"/>
        <end position="91"/>
    </location>
</feature>
<accession>A0ABY7HGB5</accession>
<organism evidence="3 4">
    <name type="scientific">Nannocystis punicea</name>
    <dbReference type="NCBI Taxonomy" id="2995304"/>
    <lineage>
        <taxon>Bacteria</taxon>
        <taxon>Pseudomonadati</taxon>
        <taxon>Myxococcota</taxon>
        <taxon>Polyangia</taxon>
        <taxon>Nannocystales</taxon>
        <taxon>Nannocystaceae</taxon>
        <taxon>Nannocystis</taxon>
    </lineage>
</organism>
<protein>
    <submittedName>
        <fullName evidence="3">VWA domain-containing protein</fullName>
    </submittedName>
</protein>
<name>A0ABY7HGB5_9BACT</name>
<keyword evidence="2" id="KW-0732">Signal</keyword>
<dbReference type="Proteomes" id="UP001164459">
    <property type="component" value="Chromosome"/>
</dbReference>
<feature type="region of interest" description="Disordered" evidence="1">
    <location>
        <begin position="26"/>
        <end position="92"/>
    </location>
</feature>
<proteinExistence type="predicted"/>
<evidence type="ECO:0000256" key="2">
    <source>
        <dbReference type="SAM" id="SignalP"/>
    </source>
</evidence>
<evidence type="ECO:0000313" key="4">
    <source>
        <dbReference type="Proteomes" id="UP001164459"/>
    </source>
</evidence>
<dbReference type="EMBL" id="CP114040">
    <property type="protein sequence ID" value="WAS98029.1"/>
    <property type="molecule type" value="Genomic_DNA"/>
</dbReference>